<proteinExistence type="predicted"/>
<dbReference type="Proteomes" id="UP000326838">
    <property type="component" value="Unassembled WGS sequence"/>
</dbReference>
<protein>
    <submittedName>
        <fullName evidence="1">Uncharacterized protein</fullName>
    </submittedName>
</protein>
<gene>
    <name evidence="1" type="ORF">F6B40_09955</name>
</gene>
<dbReference type="RefSeq" id="WP_150893565.1">
    <property type="nucleotide sequence ID" value="NZ_VYUY01000012.1"/>
</dbReference>
<dbReference type="EMBL" id="VYUY01000012">
    <property type="protein sequence ID" value="KAA9133011.1"/>
    <property type="molecule type" value="Genomic_DNA"/>
</dbReference>
<evidence type="ECO:0000313" key="2">
    <source>
        <dbReference type="Proteomes" id="UP000326838"/>
    </source>
</evidence>
<dbReference type="AlphaFoldDB" id="A0A5N0TEB5"/>
<keyword evidence="2" id="KW-1185">Reference proteome</keyword>
<accession>A0A5N0TEB5</accession>
<evidence type="ECO:0000313" key="1">
    <source>
        <dbReference type="EMBL" id="KAA9133011.1"/>
    </source>
</evidence>
<sequence>MATLESWLDEFRRIGYPIGDTAKVIQQDGDEGADTGLVAVKLTNSSRVTYMQPQRPGAMEWVVTLEPHDEPEVLSSADVHRLATELSMVSALCVFLETKSRAFVGDDRR</sequence>
<name>A0A5N0TEB5_9MICO</name>
<organism evidence="1 2">
    <name type="scientific">Microbacterium caowuchunii</name>
    <dbReference type="NCBI Taxonomy" id="2614638"/>
    <lineage>
        <taxon>Bacteria</taxon>
        <taxon>Bacillati</taxon>
        <taxon>Actinomycetota</taxon>
        <taxon>Actinomycetes</taxon>
        <taxon>Micrococcales</taxon>
        <taxon>Microbacteriaceae</taxon>
        <taxon>Microbacterium</taxon>
    </lineage>
</organism>
<comment type="caution">
    <text evidence="1">The sequence shown here is derived from an EMBL/GenBank/DDBJ whole genome shotgun (WGS) entry which is preliminary data.</text>
</comment>
<reference evidence="2" key="1">
    <citation type="submission" date="2019-09" db="EMBL/GenBank/DDBJ databases">
        <title>Mumia zhuanghuii sp. nov. isolated from the intestinal contents of plateau pika (Ochotona curzoniae) in the Qinghai-Tibet plateau of China.</title>
        <authorList>
            <person name="Tian Z."/>
        </authorList>
    </citation>
    <scope>NUCLEOTIDE SEQUENCE [LARGE SCALE GENOMIC DNA]</scope>
    <source>
        <strain evidence="2">L-033</strain>
    </source>
</reference>